<proteinExistence type="predicted"/>
<dbReference type="EMBL" id="JBBCAQ010000006">
    <property type="protein sequence ID" value="KAK7603421.1"/>
    <property type="molecule type" value="Genomic_DNA"/>
</dbReference>
<dbReference type="Proteomes" id="UP001367676">
    <property type="component" value="Unassembled WGS sequence"/>
</dbReference>
<comment type="caution">
    <text evidence="2">The sequence shown here is derived from an EMBL/GenBank/DDBJ whole genome shotgun (WGS) entry which is preliminary data.</text>
</comment>
<evidence type="ECO:0000256" key="1">
    <source>
        <dbReference type="SAM" id="MobiDB-lite"/>
    </source>
</evidence>
<accession>A0AAN9TV14</accession>
<feature type="region of interest" description="Disordered" evidence="1">
    <location>
        <begin position="52"/>
        <end position="76"/>
    </location>
</feature>
<dbReference type="AlphaFoldDB" id="A0AAN9TV14"/>
<gene>
    <name evidence="2" type="ORF">V9T40_003420</name>
</gene>
<name>A0AAN9TV14_9HEMI</name>
<reference evidence="2 3" key="1">
    <citation type="submission" date="2024-03" db="EMBL/GenBank/DDBJ databases">
        <title>Adaptation during the transition from Ophiocordyceps entomopathogen to insect associate is accompanied by gene loss and intensified selection.</title>
        <authorList>
            <person name="Ward C.M."/>
            <person name="Onetto C.A."/>
            <person name="Borneman A.R."/>
        </authorList>
    </citation>
    <scope>NUCLEOTIDE SEQUENCE [LARGE SCALE GENOMIC DNA]</scope>
    <source>
        <strain evidence="2">AWRI1</strain>
        <tissue evidence="2">Single Adult Female</tissue>
    </source>
</reference>
<evidence type="ECO:0000313" key="2">
    <source>
        <dbReference type="EMBL" id="KAK7603421.1"/>
    </source>
</evidence>
<sequence>MANVPRKSAFTDDSVRMNSILTKTLEDDHVVDKRKSENGKPALRRTVITDVQIPGPSGVNLRQKNNSDSEQNKEQNMEQNILQQNRGQNVDRNILQQNTERNIDDGKYFLKLRRYIPFSLDPQHPVAAEYRVFHSQRTTSQSRIEGRVVETTTHPTEPQNMSGGCSTLIELCLGIQRSVLPN</sequence>
<protein>
    <submittedName>
        <fullName evidence="2">Uncharacterized protein</fullName>
    </submittedName>
</protein>
<organism evidence="2 3">
    <name type="scientific">Parthenolecanium corni</name>
    <dbReference type="NCBI Taxonomy" id="536013"/>
    <lineage>
        <taxon>Eukaryota</taxon>
        <taxon>Metazoa</taxon>
        <taxon>Ecdysozoa</taxon>
        <taxon>Arthropoda</taxon>
        <taxon>Hexapoda</taxon>
        <taxon>Insecta</taxon>
        <taxon>Pterygota</taxon>
        <taxon>Neoptera</taxon>
        <taxon>Paraneoptera</taxon>
        <taxon>Hemiptera</taxon>
        <taxon>Sternorrhyncha</taxon>
        <taxon>Coccoidea</taxon>
        <taxon>Coccidae</taxon>
        <taxon>Parthenolecanium</taxon>
    </lineage>
</organism>
<keyword evidence="3" id="KW-1185">Reference proteome</keyword>
<feature type="compositionally biased region" description="Basic and acidic residues" evidence="1">
    <location>
        <begin position="65"/>
        <end position="76"/>
    </location>
</feature>
<evidence type="ECO:0000313" key="3">
    <source>
        <dbReference type="Proteomes" id="UP001367676"/>
    </source>
</evidence>